<evidence type="ECO:0000313" key="2">
    <source>
        <dbReference type="WBParaSite" id="sdigi.contig368.g7803.t1"/>
    </source>
</evidence>
<protein>
    <submittedName>
        <fullName evidence="2">Uncharacterized protein</fullName>
    </submittedName>
</protein>
<organism evidence="1 2">
    <name type="scientific">Setaria digitata</name>
    <dbReference type="NCBI Taxonomy" id="48799"/>
    <lineage>
        <taxon>Eukaryota</taxon>
        <taxon>Metazoa</taxon>
        <taxon>Ecdysozoa</taxon>
        <taxon>Nematoda</taxon>
        <taxon>Chromadorea</taxon>
        <taxon>Rhabditida</taxon>
        <taxon>Spirurina</taxon>
        <taxon>Spiruromorpha</taxon>
        <taxon>Filarioidea</taxon>
        <taxon>Setariidae</taxon>
        <taxon>Setaria</taxon>
    </lineage>
</organism>
<dbReference type="WBParaSite" id="sdigi.contig368.g7803.t1">
    <property type="protein sequence ID" value="sdigi.contig368.g7803.t1"/>
    <property type="gene ID" value="sdigi.contig368.g7803"/>
</dbReference>
<reference evidence="2" key="1">
    <citation type="submission" date="2022-11" db="UniProtKB">
        <authorList>
            <consortium name="WormBaseParasite"/>
        </authorList>
    </citation>
    <scope>IDENTIFICATION</scope>
</reference>
<accession>A0A915PS41</accession>
<dbReference type="Proteomes" id="UP000887581">
    <property type="component" value="Unplaced"/>
</dbReference>
<evidence type="ECO:0000313" key="1">
    <source>
        <dbReference type="Proteomes" id="UP000887581"/>
    </source>
</evidence>
<keyword evidence="1" id="KW-1185">Reference proteome</keyword>
<proteinExistence type="predicted"/>
<dbReference type="AlphaFoldDB" id="A0A915PS41"/>
<sequence length="72" mass="8247">MSEFLHSKSVLSRWGYCIDSVLSVESNDSWHLPLRVMAPMEMVNMEPESKRVGSWLVEAMLASSMPEDDEEE</sequence>
<name>A0A915PS41_9BILA</name>